<proteinExistence type="predicted"/>
<dbReference type="AlphaFoldDB" id="A0A6S5RPP2"/>
<protein>
    <submittedName>
        <fullName evidence="1">Uncharacterized protein</fullName>
    </submittedName>
</protein>
<reference evidence="1 2" key="1">
    <citation type="submission" date="2019-12" db="EMBL/GenBank/DDBJ databases">
        <title>complete genome sequences of Pseudomonas otitidis str. WP8-S17-CRE-03 isolated from wastewater treatment plant effluent.</title>
        <authorList>
            <person name="Sekizuka T."/>
            <person name="Itokawa K."/>
            <person name="Yatsu K."/>
            <person name="Inamine Y."/>
            <person name="Kuroda M."/>
        </authorList>
    </citation>
    <scope>NUCLEOTIDE SEQUENCE [LARGE SCALE GENOMIC DNA]</scope>
    <source>
        <strain evidence="1 2">WP8-S17-CRE-03</strain>
    </source>
</reference>
<name>A0A6S5RPP2_9GAMM</name>
<evidence type="ECO:0000313" key="1">
    <source>
        <dbReference type="EMBL" id="BBT15124.1"/>
    </source>
</evidence>
<dbReference type="RefSeq" id="WP_069564647.1">
    <property type="nucleotide sequence ID" value="NZ_AP022213.1"/>
</dbReference>
<accession>A0A6S5RPP2</accession>
<dbReference type="EMBL" id="AP022213">
    <property type="protein sequence ID" value="BBT15124.1"/>
    <property type="molecule type" value="Genomic_DNA"/>
</dbReference>
<dbReference type="Proteomes" id="UP000515591">
    <property type="component" value="Chromosome"/>
</dbReference>
<evidence type="ECO:0000313" key="2">
    <source>
        <dbReference type="Proteomes" id="UP000515591"/>
    </source>
</evidence>
<sequence>MRNRSLRGCCEDVKRLVSFAEAAGWMVAKTRNLHLMFSKAGRRAVFFSGTPGDRRAWLNARSRLIQADKLAS</sequence>
<gene>
    <name evidence="1" type="ORF">WP8S17C03_11730</name>
</gene>
<organism evidence="1 2">
    <name type="scientific">Metapseudomonas otitidis</name>
    <dbReference type="NCBI Taxonomy" id="319939"/>
    <lineage>
        <taxon>Bacteria</taxon>
        <taxon>Pseudomonadati</taxon>
        <taxon>Pseudomonadota</taxon>
        <taxon>Gammaproteobacteria</taxon>
        <taxon>Pseudomonadales</taxon>
        <taxon>Pseudomonadaceae</taxon>
        <taxon>Metapseudomonas</taxon>
    </lineage>
</organism>